<dbReference type="GO" id="GO:0012505">
    <property type="term" value="C:endomembrane system"/>
    <property type="evidence" value="ECO:0007669"/>
    <property type="project" value="UniProtKB-SubCell"/>
</dbReference>
<accession>A0A2S5GG01</accession>
<keyword evidence="3" id="KW-1133">Transmembrane helix</keyword>
<feature type="domain" description="DUF1232" evidence="5">
    <location>
        <begin position="62"/>
        <end position="97"/>
    </location>
</feature>
<dbReference type="EMBL" id="PREZ01000001">
    <property type="protein sequence ID" value="PPA71844.1"/>
    <property type="molecule type" value="Genomic_DNA"/>
</dbReference>
<evidence type="ECO:0000256" key="2">
    <source>
        <dbReference type="ARBA" id="ARBA00022692"/>
    </source>
</evidence>
<organism evidence="6 7">
    <name type="scientific">Jeotgalibacillus proteolyticus</name>
    <dbReference type="NCBI Taxonomy" id="2082395"/>
    <lineage>
        <taxon>Bacteria</taxon>
        <taxon>Bacillati</taxon>
        <taxon>Bacillota</taxon>
        <taxon>Bacilli</taxon>
        <taxon>Bacillales</taxon>
        <taxon>Caryophanaceae</taxon>
        <taxon>Jeotgalibacillus</taxon>
    </lineage>
</organism>
<reference evidence="6 7" key="1">
    <citation type="submission" date="2018-02" db="EMBL/GenBank/DDBJ databases">
        <title>Jeotgalibacillus proteolyticum sp. nov. a protease producing bacterium isolated from ocean sediments of Laizhou Bay.</title>
        <authorList>
            <person name="Li Y."/>
        </authorList>
    </citation>
    <scope>NUCLEOTIDE SEQUENCE [LARGE SCALE GENOMIC DNA]</scope>
    <source>
        <strain evidence="6 7">22-7</strain>
    </source>
</reference>
<gene>
    <name evidence="6" type="ORF">C4B60_00245</name>
</gene>
<dbReference type="AlphaFoldDB" id="A0A2S5GG01"/>
<evidence type="ECO:0000256" key="1">
    <source>
        <dbReference type="ARBA" id="ARBA00004127"/>
    </source>
</evidence>
<dbReference type="OrthoDB" id="9793277at2"/>
<sequence>MRRMEKQQNEDFYHSLRDKVDNWLKTKTGKNHKYAKYLLFAPDVFYLLINVAKDPRAGKKDKALIVGAIGYFILPFDLIPEGVIGPGGYIDDLIIASLVLQGLVNNLSPAVIRDHWAGDEDSLKIVNEIAGLSDKVMKKGAAAKIIRKFSKGKKTPQ</sequence>
<dbReference type="InterPro" id="IPR010652">
    <property type="entry name" value="DUF1232"/>
</dbReference>
<evidence type="ECO:0000256" key="4">
    <source>
        <dbReference type="ARBA" id="ARBA00023136"/>
    </source>
</evidence>
<dbReference type="Proteomes" id="UP000239047">
    <property type="component" value="Unassembled WGS sequence"/>
</dbReference>
<evidence type="ECO:0000313" key="7">
    <source>
        <dbReference type="Proteomes" id="UP000239047"/>
    </source>
</evidence>
<comment type="subcellular location">
    <subcellularLocation>
        <location evidence="1">Endomembrane system</location>
        <topology evidence="1">Multi-pass membrane protein</topology>
    </subcellularLocation>
</comment>
<evidence type="ECO:0000259" key="5">
    <source>
        <dbReference type="Pfam" id="PF06803"/>
    </source>
</evidence>
<dbReference type="Pfam" id="PF06803">
    <property type="entry name" value="DUF1232"/>
    <property type="match status" value="1"/>
</dbReference>
<protein>
    <recommendedName>
        <fullName evidence="5">DUF1232 domain-containing protein</fullName>
    </recommendedName>
</protein>
<comment type="caution">
    <text evidence="6">The sequence shown here is derived from an EMBL/GenBank/DDBJ whole genome shotgun (WGS) entry which is preliminary data.</text>
</comment>
<keyword evidence="4" id="KW-0472">Membrane</keyword>
<name>A0A2S5GG01_9BACL</name>
<proteinExistence type="predicted"/>
<keyword evidence="7" id="KW-1185">Reference proteome</keyword>
<evidence type="ECO:0000313" key="6">
    <source>
        <dbReference type="EMBL" id="PPA71844.1"/>
    </source>
</evidence>
<keyword evidence="2" id="KW-0812">Transmembrane</keyword>
<evidence type="ECO:0000256" key="3">
    <source>
        <dbReference type="ARBA" id="ARBA00022989"/>
    </source>
</evidence>